<evidence type="ECO:0008006" key="4">
    <source>
        <dbReference type="Google" id="ProtNLM"/>
    </source>
</evidence>
<feature type="region of interest" description="Disordered" evidence="1">
    <location>
        <begin position="37"/>
        <end position="118"/>
    </location>
</feature>
<evidence type="ECO:0000313" key="2">
    <source>
        <dbReference type="EMBL" id="CAK9155680.1"/>
    </source>
</evidence>
<dbReference type="SUPFAM" id="SSF52540">
    <property type="entry name" value="P-loop containing nucleoside triphosphate hydrolases"/>
    <property type="match status" value="1"/>
</dbReference>
<feature type="compositionally biased region" description="Basic and acidic residues" evidence="1">
    <location>
        <begin position="344"/>
        <end position="353"/>
    </location>
</feature>
<accession>A0ABC8SFR6</accession>
<feature type="compositionally biased region" description="Polar residues" evidence="1">
    <location>
        <begin position="433"/>
        <end position="449"/>
    </location>
</feature>
<gene>
    <name evidence="2" type="ORF">ILEXP_LOCUS24090</name>
</gene>
<dbReference type="PANTHER" id="PTHR13413:SF0">
    <property type="entry name" value="YLP MOTIF-CONTAINING PROTEIN 1"/>
    <property type="match status" value="1"/>
</dbReference>
<evidence type="ECO:0000256" key="1">
    <source>
        <dbReference type="SAM" id="MobiDB-lite"/>
    </source>
</evidence>
<dbReference type="Proteomes" id="UP001642360">
    <property type="component" value="Unassembled WGS sequence"/>
</dbReference>
<dbReference type="Gene3D" id="3.40.50.300">
    <property type="entry name" value="P-loop containing nucleotide triphosphate hydrolases"/>
    <property type="match status" value="1"/>
</dbReference>
<dbReference type="InterPro" id="IPR026314">
    <property type="entry name" value="YLP_motif_con_p1"/>
</dbReference>
<name>A0ABC8SFR6_9AQUA</name>
<dbReference type="AlphaFoldDB" id="A0ABC8SFR6"/>
<keyword evidence="3" id="KW-1185">Reference proteome</keyword>
<reference evidence="2 3" key="1">
    <citation type="submission" date="2024-02" db="EMBL/GenBank/DDBJ databases">
        <authorList>
            <person name="Vignale AGUSTIN F."/>
            <person name="Sosa J E."/>
            <person name="Modenutti C."/>
        </authorList>
    </citation>
    <scope>NUCLEOTIDE SEQUENCE [LARGE SCALE GENOMIC DNA]</scope>
</reference>
<feature type="compositionally biased region" description="Polar residues" evidence="1">
    <location>
        <begin position="394"/>
        <end position="411"/>
    </location>
</feature>
<feature type="region of interest" description="Disordered" evidence="1">
    <location>
        <begin position="390"/>
        <end position="453"/>
    </location>
</feature>
<sequence>MDNSWRSRSTIQGNICPSCFKSHFPFCPPLPISPFTQNPRFQSHTDHFFPSPPPYDPMLDHRGRTPPPNNIHRPPVYGFGDPPLPPPPRPWHSDPSFDRDPYGRTNSPGYDYGGSVGSKRMRIDESNVNPLRVLADDERRLKLIRDHGGIAPPSSEIYGFGTIGGGELGQFEGLAFKRSNDYEVNYFRDRGLGTFDRNRSSFLPGPGSNPHYDKEEEGLAFDQPFLKSNRNEDFAGSRYSQVEKHVHQLLHCNGHGDHPIGHFTNVELARQSYHEGIRYDLNPGDDYLSVAQKADMIQASHMSLREPQYPYPTERQGTLGSSSPHYKMNYNLDNQLPQPSKIQHPMEPRHDFQPPDQLSNMRQSVGVKVPSLDGIERPVGYQNFPVVSQYGPLNPNNQGGHLPNLRSTSLYDVQPPLPASPPPPLPVEPPIHTLSQPLASTSPSKTPSSLFPIPGLSSATIPSSYPSVPEAQLSSQTHYPSKQHLNASTGVASEEFQAIHQASNNRYSGERQPFPARHLPVHKPKFVDASHIFKHPHRANRPDHIVIILRGLPGSGKSYLAKMLRDLEVENGGEAPRIHSMDDYFMTEVEKGEESESSGSIRGKKPVIKKKVMEYCYEPEMEEGLAKLKEISQQLEPLAHRCMRHRPIALTLPPGLLPSSKYLQLRSPSAIFCNCSKLRSSSSTGSAKDSGSAKDFGSATETLGPYLQCPLVLRISASSGSGKSYLAKMLRDLEVENGGEAPRIHSMDDYFMTEVEKGEESESSGSIRGKKPVIKKKVMEYCYEPEMEEGLAKLKEISQQLEPLAHRCMRHRPIALTLPPGLLPSSKYLQLRSPSAIFCNCSKLRSSSSTGSAKDSGSAKDFGSATETLGPYLQCPLVLRISASSGSVNEFIDL</sequence>
<dbReference type="InterPro" id="IPR027417">
    <property type="entry name" value="P-loop_NTPase"/>
</dbReference>
<feature type="compositionally biased region" description="Pro residues" evidence="1">
    <location>
        <begin position="415"/>
        <end position="429"/>
    </location>
</feature>
<proteinExistence type="predicted"/>
<feature type="compositionally biased region" description="Basic and acidic residues" evidence="1">
    <location>
        <begin position="91"/>
        <end position="102"/>
    </location>
</feature>
<protein>
    <recommendedName>
        <fullName evidence="4">P-loop containing nucleoside triphosphate hydrolases superfamily protein</fullName>
    </recommendedName>
</protein>
<evidence type="ECO:0000313" key="3">
    <source>
        <dbReference type="Proteomes" id="UP001642360"/>
    </source>
</evidence>
<dbReference type="EMBL" id="CAUOFW020002725">
    <property type="protein sequence ID" value="CAK9155680.1"/>
    <property type="molecule type" value="Genomic_DNA"/>
</dbReference>
<feature type="region of interest" description="Disordered" evidence="1">
    <location>
        <begin position="339"/>
        <end position="359"/>
    </location>
</feature>
<comment type="caution">
    <text evidence="2">The sequence shown here is derived from an EMBL/GenBank/DDBJ whole genome shotgun (WGS) entry which is preliminary data.</text>
</comment>
<organism evidence="2 3">
    <name type="scientific">Ilex paraguariensis</name>
    <name type="common">yerba mate</name>
    <dbReference type="NCBI Taxonomy" id="185542"/>
    <lineage>
        <taxon>Eukaryota</taxon>
        <taxon>Viridiplantae</taxon>
        <taxon>Streptophyta</taxon>
        <taxon>Embryophyta</taxon>
        <taxon>Tracheophyta</taxon>
        <taxon>Spermatophyta</taxon>
        <taxon>Magnoliopsida</taxon>
        <taxon>eudicotyledons</taxon>
        <taxon>Gunneridae</taxon>
        <taxon>Pentapetalae</taxon>
        <taxon>asterids</taxon>
        <taxon>campanulids</taxon>
        <taxon>Aquifoliales</taxon>
        <taxon>Aquifoliaceae</taxon>
        <taxon>Ilex</taxon>
    </lineage>
</organism>
<dbReference type="PANTHER" id="PTHR13413">
    <property type="entry name" value="YLP MOTIF CONTAINING PROTEIN NUCLEAR PROTEIN ZAP"/>
    <property type="match status" value="1"/>
</dbReference>